<reference evidence="1 2" key="1">
    <citation type="journal article" date="2022" name="Plant J.">
        <title>Chromosome-level genome of Camellia lanceoleosa provides a valuable resource for understanding genome evolution and self-incompatibility.</title>
        <authorList>
            <person name="Gong W."/>
            <person name="Xiao S."/>
            <person name="Wang L."/>
            <person name="Liao Z."/>
            <person name="Chang Y."/>
            <person name="Mo W."/>
            <person name="Hu G."/>
            <person name="Li W."/>
            <person name="Zhao G."/>
            <person name="Zhu H."/>
            <person name="Hu X."/>
            <person name="Ji K."/>
            <person name="Xiang X."/>
            <person name="Song Q."/>
            <person name="Yuan D."/>
            <person name="Jin S."/>
            <person name="Zhang L."/>
        </authorList>
    </citation>
    <scope>NUCLEOTIDE SEQUENCE [LARGE SCALE GENOMIC DNA]</scope>
    <source>
        <strain evidence="1">SQ_2022a</strain>
    </source>
</reference>
<organism evidence="1 2">
    <name type="scientific">Camellia lanceoleosa</name>
    <dbReference type="NCBI Taxonomy" id="1840588"/>
    <lineage>
        <taxon>Eukaryota</taxon>
        <taxon>Viridiplantae</taxon>
        <taxon>Streptophyta</taxon>
        <taxon>Embryophyta</taxon>
        <taxon>Tracheophyta</taxon>
        <taxon>Spermatophyta</taxon>
        <taxon>Magnoliopsida</taxon>
        <taxon>eudicotyledons</taxon>
        <taxon>Gunneridae</taxon>
        <taxon>Pentapetalae</taxon>
        <taxon>asterids</taxon>
        <taxon>Ericales</taxon>
        <taxon>Theaceae</taxon>
        <taxon>Camellia</taxon>
    </lineage>
</organism>
<proteinExistence type="predicted"/>
<keyword evidence="1" id="KW-0371">Homeobox</keyword>
<evidence type="ECO:0000313" key="1">
    <source>
        <dbReference type="EMBL" id="KAI8015001.1"/>
    </source>
</evidence>
<sequence length="193" mass="21004">MAFRVASWHGWQHLGACKGEQRQQLCTYSLSGIQLCSGVDENAVGACAELIFAPIDASFSDDAPLLSFGFRIIPLHSGTDASSPNHTLDLASALEVGPTGNRGSGDYSGHDGSGKSVMTIVFQFAFEIHLQENIAAMARLYVQSIIAYVQRVALALYPSRFSSDVEEEEEEEEASIAVFLVEEEAAVMRLRRE</sequence>
<keyword evidence="1" id="KW-0238">DNA-binding</keyword>
<keyword evidence="2" id="KW-1185">Reference proteome</keyword>
<accession>A0ACC0HPD1</accession>
<dbReference type="EMBL" id="CM045761">
    <property type="protein sequence ID" value="KAI8015001.1"/>
    <property type="molecule type" value="Genomic_DNA"/>
</dbReference>
<evidence type="ECO:0000313" key="2">
    <source>
        <dbReference type="Proteomes" id="UP001060215"/>
    </source>
</evidence>
<name>A0ACC0HPD1_9ERIC</name>
<protein>
    <submittedName>
        <fullName evidence="1">Homeobox-leucine zipper protein ATHB-15</fullName>
    </submittedName>
</protein>
<comment type="caution">
    <text evidence="1">The sequence shown here is derived from an EMBL/GenBank/DDBJ whole genome shotgun (WGS) entry which is preliminary data.</text>
</comment>
<gene>
    <name evidence="1" type="ORF">LOK49_LG05G01552</name>
</gene>
<dbReference type="Proteomes" id="UP001060215">
    <property type="component" value="Chromosome 4"/>
</dbReference>